<comment type="caution">
    <text evidence="2">The sequence shown here is derived from an EMBL/GenBank/DDBJ whole genome shotgun (WGS) entry which is preliminary data.</text>
</comment>
<name>A0AA90KGC9_9ACTN</name>
<dbReference type="EMBL" id="JAAGKO020000018">
    <property type="protein sequence ID" value="MDI5963846.1"/>
    <property type="molecule type" value="Genomic_DNA"/>
</dbReference>
<accession>A0AA90KGC9</accession>
<gene>
    <name evidence="1" type="ORF">POF43_014165</name>
    <name evidence="2" type="ORF">POF50_013765</name>
</gene>
<dbReference type="AlphaFoldDB" id="A0AA90KGC9"/>
<reference evidence="2 3" key="1">
    <citation type="submission" date="2023-05" db="EMBL/GenBank/DDBJ databases">
        <title>Streptantibioticus silvisoli sp. nov., acidotolerant actinomycetes 1 from pine litter.</title>
        <authorList>
            <person name="Swiecimska M."/>
            <person name="Golinska P."/>
            <person name="Sangal V."/>
            <person name="Wachnowicz B."/>
            <person name="Goodfellow M."/>
        </authorList>
    </citation>
    <scope>NUCLEOTIDE SEQUENCE</scope>
    <source>
        <strain evidence="2">SL13</strain>
        <strain evidence="1 3">SL54</strain>
    </source>
</reference>
<dbReference type="Proteomes" id="UP001156398">
    <property type="component" value="Unassembled WGS sequence"/>
</dbReference>
<protein>
    <submittedName>
        <fullName evidence="2">Uncharacterized protein</fullName>
    </submittedName>
</protein>
<evidence type="ECO:0000313" key="1">
    <source>
        <dbReference type="EMBL" id="MDI5963846.1"/>
    </source>
</evidence>
<evidence type="ECO:0000313" key="2">
    <source>
        <dbReference type="EMBL" id="MDI5970395.1"/>
    </source>
</evidence>
<evidence type="ECO:0000313" key="3">
    <source>
        <dbReference type="Proteomes" id="UP001156398"/>
    </source>
</evidence>
<dbReference type="RefSeq" id="WP_271318255.1">
    <property type="nucleotide sequence ID" value="NZ_JAAGKO020000018.1"/>
</dbReference>
<organism evidence="2">
    <name type="scientific">Streptantibioticus silvisoli</name>
    <dbReference type="NCBI Taxonomy" id="2705255"/>
    <lineage>
        <taxon>Bacteria</taxon>
        <taxon>Bacillati</taxon>
        <taxon>Actinomycetota</taxon>
        <taxon>Actinomycetes</taxon>
        <taxon>Kitasatosporales</taxon>
        <taxon>Streptomycetaceae</taxon>
        <taxon>Streptantibioticus</taxon>
    </lineage>
</organism>
<sequence length="42" mass="4618">MAGLWVVWADRRRKQAGDLNSLAGYARFREAMAKSHSGGPEA</sequence>
<dbReference type="EMBL" id="JABXJJ020000015">
    <property type="protein sequence ID" value="MDI5970395.1"/>
    <property type="molecule type" value="Genomic_DNA"/>
</dbReference>
<keyword evidence="3" id="KW-1185">Reference proteome</keyword>
<proteinExistence type="predicted"/>